<dbReference type="EMBL" id="DMZY01000099">
    <property type="protein sequence ID" value="HAV92190.1"/>
    <property type="molecule type" value="Genomic_DNA"/>
</dbReference>
<dbReference type="Proteomes" id="UP000264062">
    <property type="component" value="Unassembled WGS sequence"/>
</dbReference>
<evidence type="ECO:0000313" key="2">
    <source>
        <dbReference type="Proteomes" id="UP000264062"/>
    </source>
</evidence>
<proteinExistence type="predicted"/>
<protein>
    <submittedName>
        <fullName evidence="1">Uncharacterized protein</fullName>
    </submittedName>
</protein>
<reference evidence="1 2" key="1">
    <citation type="journal article" date="2018" name="Nat. Biotechnol.">
        <title>A standardized bacterial taxonomy based on genome phylogeny substantially revises the tree of life.</title>
        <authorList>
            <person name="Parks D.H."/>
            <person name="Chuvochina M."/>
            <person name="Waite D.W."/>
            <person name="Rinke C."/>
            <person name="Skarshewski A."/>
            <person name="Chaumeil P.A."/>
            <person name="Hugenholtz P."/>
        </authorList>
    </citation>
    <scope>NUCLEOTIDE SEQUENCE [LARGE SCALE GENOMIC DNA]</scope>
    <source>
        <strain evidence="1">UBA9956</strain>
    </source>
</reference>
<evidence type="ECO:0000313" key="1">
    <source>
        <dbReference type="EMBL" id="HAV92190.1"/>
    </source>
</evidence>
<gene>
    <name evidence="1" type="ORF">DCW38_03305</name>
</gene>
<dbReference type="AlphaFoldDB" id="A0A350H9H4"/>
<name>A0A350H9H4_UNCW3</name>
<comment type="caution">
    <text evidence="1">The sequence shown here is derived from an EMBL/GenBank/DDBJ whole genome shotgun (WGS) entry which is preliminary data.</text>
</comment>
<organism evidence="1 2">
    <name type="scientific">candidate division WOR-3 bacterium</name>
    <dbReference type="NCBI Taxonomy" id="2052148"/>
    <lineage>
        <taxon>Bacteria</taxon>
        <taxon>Bacteria division WOR-3</taxon>
    </lineage>
</organism>
<accession>A0A350H9H4</accession>
<sequence>MKKNDISSLDKVLSDASKNTSLTHDIESLAFYNIDFDFSKYMKKSSLYKEYLDLREAIESESFDSKNKDLFSLQALILSRRFDEYRDLKKSIQNSKEIDYLDMLCALFSSDFEEYQKILSFYLSKYKNDAKRPILVRYYLMTSYISDGEIFLQHFKGKNDRTRLLASIIAKETPLMYELHLSEGDLKSSADIKKSAEKNASYSAEILLIDYYYGILRKDEINDFVMNHTKFPLNQFLMELK</sequence>